<keyword evidence="4" id="KW-0520">NAD</keyword>
<evidence type="ECO:0000256" key="6">
    <source>
        <dbReference type="ARBA" id="ARBA00023285"/>
    </source>
</evidence>
<dbReference type="Gene3D" id="1.20.1090.10">
    <property type="entry name" value="Dehydroquinate synthase-like - alpha domain"/>
    <property type="match status" value="1"/>
</dbReference>
<comment type="cofactor">
    <cofactor evidence="1">
        <name>NAD(+)</name>
        <dbReference type="ChEBI" id="CHEBI:57540"/>
    </cofactor>
</comment>
<keyword evidence="6" id="KW-0170">Cobalt</keyword>
<dbReference type="InterPro" id="IPR030963">
    <property type="entry name" value="DHQ_synth_fam"/>
</dbReference>
<feature type="domain" description="3-dehydroquinate synthase C-terminal" evidence="8">
    <location>
        <begin position="193"/>
        <end position="335"/>
    </location>
</feature>
<dbReference type="Gene3D" id="3.40.50.1970">
    <property type="match status" value="1"/>
</dbReference>
<evidence type="ECO:0000259" key="7">
    <source>
        <dbReference type="Pfam" id="PF01761"/>
    </source>
</evidence>
<dbReference type="GO" id="GO:0046872">
    <property type="term" value="F:metal ion binding"/>
    <property type="evidence" value="ECO:0007669"/>
    <property type="project" value="UniProtKB-KW"/>
</dbReference>
<dbReference type="Proteomes" id="UP000183120">
    <property type="component" value="Unassembled WGS sequence"/>
</dbReference>
<organism evidence="9 10">
    <name type="scientific">Candidatus Gottesmanbacteria bacterium CG1_02_37_22</name>
    <dbReference type="NCBI Taxonomy" id="1805209"/>
    <lineage>
        <taxon>Bacteria</taxon>
        <taxon>Candidatus Gottesmaniibacteriota</taxon>
    </lineage>
</organism>
<sequence>MTIFSNKNILLSKQKQCSHYLIGQNLLSDVFLYTKMFNLTFDKILLLVDKTVYSLYGDKILAGLKKSKKGIVISSVPSGEESKNLEHIPESVKPFFKERFSRNSILVSVGGGVLSDLGGFLSSILLRGLRSIYIPTTLLSQIDASIGGKTGVNFNLSPKIMYKNMFGTFYQPNLVVTDINFLRTLPSKEIINGLGEMVKYSIGWGKPTLKELILIKNLRVANPDKVLPIISKCQKIKIEIIKKDPMDTMQIREKLNLGHTLGHALEGVKSSNISHGEAVSIGIIFAAKLSTRIGMLDKTILDLIVNSIKSLDLPVKIPDVSIPELIQIMESDKKNGNFVLIRDVGKLQTGIRIKKEVIKKVLTEEMI</sequence>
<protein>
    <submittedName>
        <fullName evidence="9">Uncharacterized protein</fullName>
    </submittedName>
</protein>
<accession>A0A1J4TQB9</accession>
<dbReference type="Pfam" id="PF01761">
    <property type="entry name" value="DHQ_synthase"/>
    <property type="match status" value="1"/>
</dbReference>
<evidence type="ECO:0000256" key="1">
    <source>
        <dbReference type="ARBA" id="ARBA00001911"/>
    </source>
</evidence>
<dbReference type="PANTHER" id="PTHR43622:SF1">
    <property type="entry name" value="3-DEHYDROQUINATE SYNTHASE"/>
    <property type="match status" value="1"/>
</dbReference>
<evidence type="ECO:0000313" key="9">
    <source>
        <dbReference type="EMBL" id="OIO13457.1"/>
    </source>
</evidence>
<keyword evidence="5" id="KW-0456">Lyase</keyword>
<dbReference type="EMBL" id="MNUY01000058">
    <property type="protein sequence ID" value="OIO13457.1"/>
    <property type="molecule type" value="Genomic_DNA"/>
</dbReference>
<keyword evidence="3" id="KW-0479">Metal-binding</keyword>
<evidence type="ECO:0000256" key="3">
    <source>
        <dbReference type="ARBA" id="ARBA00022723"/>
    </source>
</evidence>
<reference evidence="9 10" key="1">
    <citation type="journal article" date="2016" name="Environ. Microbiol.">
        <title>Genomic resolution of a cold subsurface aquifer community provides metabolic insights for novel microbes adapted to high CO concentrations.</title>
        <authorList>
            <person name="Probst A.J."/>
            <person name="Castelle C.J."/>
            <person name="Singh A."/>
            <person name="Brown C.T."/>
            <person name="Anantharaman K."/>
            <person name="Sharon I."/>
            <person name="Hug L.A."/>
            <person name="Burstein D."/>
            <person name="Emerson J.B."/>
            <person name="Thomas B.C."/>
            <person name="Banfield J.F."/>
        </authorList>
    </citation>
    <scope>NUCLEOTIDE SEQUENCE [LARGE SCALE GENOMIC DNA]</scope>
    <source>
        <strain evidence="9">CG1_02_37_22</strain>
    </source>
</reference>
<dbReference type="Pfam" id="PF24621">
    <property type="entry name" value="DHQS_C"/>
    <property type="match status" value="1"/>
</dbReference>
<evidence type="ECO:0000313" key="10">
    <source>
        <dbReference type="Proteomes" id="UP000183120"/>
    </source>
</evidence>
<evidence type="ECO:0000256" key="4">
    <source>
        <dbReference type="ARBA" id="ARBA00023027"/>
    </source>
</evidence>
<proteinExistence type="predicted"/>
<comment type="caution">
    <text evidence="9">The sequence shown here is derived from an EMBL/GenBank/DDBJ whole genome shotgun (WGS) entry which is preliminary data.</text>
</comment>
<dbReference type="PANTHER" id="PTHR43622">
    <property type="entry name" value="3-DEHYDROQUINATE SYNTHASE"/>
    <property type="match status" value="1"/>
</dbReference>
<dbReference type="InterPro" id="IPR030960">
    <property type="entry name" value="DHQS/DOIS_N"/>
</dbReference>
<feature type="domain" description="3-dehydroquinate synthase N-terminal" evidence="7">
    <location>
        <begin position="75"/>
        <end position="191"/>
    </location>
</feature>
<evidence type="ECO:0000256" key="5">
    <source>
        <dbReference type="ARBA" id="ARBA00023239"/>
    </source>
</evidence>
<dbReference type="CDD" id="cd08195">
    <property type="entry name" value="DHQS"/>
    <property type="match status" value="1"/>
</dbReference>
<dbReference type="InterPro" id="IPR050071">
    <property type="entry name" value="Dehydroquinate_synthase"/>
</dbReference>
<evidence type="ECO:0000256" key="2">
    <source>
        <dbReference type="ARBA" id="ARBA00001941"/>
    </source>
</evidence>
<comment type="cofactor">
    <cofactor evidence="2">
        <name>Co(2+)</name>
        <dbReference type="ChEBI" id="CHEBI:48828"/>
    </cofactor>
</comment>
<gene>
    <name evidence="9" type="ORF">AUJ73_03730</name>
</gene>
<dbReference type="STRING" id="1805209.AUJ73_03730"/>
<dbReference type="GO" id="GO:0009073">
    <property type="term" value="P:aromatic amino acid family biosynthetic process"/>
    <property type="evidence" value="ECO:0007669"/>
    <property type="project" value="InterPro"/>
</dbReference>
<dbReference type="InterPro" id="IPR056179">
    <property type="entry name" value="DHQS_C"/>
</dbReference>
<dbReference type="PIRSF" id="PIRSF001455">
    <property type="entry name" value="DHQ_synth"/>
    <property type="match status" value="1"/>
</dbReference>
<dbReference type="SUPFAM" id="SSF56796">
    <property type="entry name" value="Dehydroquinate synthase-like"/>
    <property type="match status" value="1"/>
</dbReference>
<evidence type="ECO:0000259" key="8">
    <source>
        <dbReference type="Pfam" id="PF24621"/>
    </source>
</evidence>
<dbReference type="GO" id="GO:0003856">
    <property type="term" value="F:3-dehydroquinate synthase activity"/>
    <property type="evidence" value="ECO:0007669"/>
    <property type="project" value="TreeGrafter"/>
</dbReference>
<name>A0A1J4TQB9_9BACT</name>
<dbReference type="AlphaFoldDB" id="A0A1J4TQB9"/>